<organism evidence="8 9">
    <name type="scientific">Talaromyces rugulosus</name>
    <name type="common">Penicillium rugulosum</name>
    <dbReference type="NCBI Taxonomy" id="121627"/>
    <lineage>
        <taxon>Eukaryota</taxon>
        <taxon>Fungi</taxon>
        <taxon>Dikarya</taxon>
        <taxon>Ascomycota</taxon>
        <taxon>Pezizomycotina</taxon>
        <taxon>Eurotiomycetes</taxon>
        <taxon>Eurotiomycetidae</taxon>
        <taxon>Eurotiales</taxon>
        <taxon>Trichocomaceae</taxon>
        <taxon>Talaromyces</taxon>
        <taxon>Talaromyces sect. Islandici</taxon>
    </lineage>
</organism>
<sequence length="836" mass="93988">MEVDVAVIGAGLSGIAFARFYLETHADARLAIFEKDSSIGGVWSAERVFEAFWVQSPLRMSSFADVALEIPDDAPRLHDTFEARYVTRYLEEYVDSHVYNGASLRSRIWVNADVRSVEKRGSDDDEDGGWLLHVDGAQPRSVCCKKLAVASGLTSIPNMPTFPRSPEWKIPILHHRDLGLHERTILATDESSAAYKNITVLGGGKSAADMVYGALKKGKNVNWIIRTSGEGPGIFMDPAAGGRYKHAAEGGATQKATALSPSHFYTLPTASLALHQNEAERASLEEKIYAADKRFKALANYHGREGALPGFRGLEPKASFFWSSGPIGVIQHSDFWDLVSKNVNVYRSDLCGTTSNAIVLTDGTNVPTDAVLCGTGWISSYPFFTPEQAAQLGLPHQPDDTISAEEKTWEELSKKADAEILQTFPILGHPPVDAKPVGGDTNLTPARLYQGMAPLNDSSILFLGRARMSNNFRAADAQAIWATAYWDGHVSLPPSDEVKRQVAYMNALSRRRYPTRGVDGINFHADLVHYTDKLACEAGIFSHRKGWWGDPEEPCLASDFRDCAEEYRGRYDGHDVEQTLGLKYHVHLSRKRSPRRWTAWLISALTHLLMVLLVLIAINFVPHARTILILGETPRPKLYSPLTPAIEYTIDMPPWDYWSNNPFFGTPSDDSERAWNRLIHPHGLQVLPDEAEHLDANRTVVTKNSNSLFMLGVYHNLHCLRRIRQTLQAEHYYPNMTAKQKESDLEHTSHCLEALRTSMMCHPDLTTNRFYWSHRPWHDLSVRPDVARECVNWDRLEGFMRERRYDPGDILKGHGDDLADDYKEDYKEDKKLKYEG</sequence>
<evidence type="ECO:0000256" key="6">
    <source>
        <dbReference type="ARBA" id="ARBA00035112"/>
    </source>
</evidence>
<evidence type="ECO:0000256" key="1">
    <source>
        <dbReference type="ARBA" id="ARBA00009183"/>
    </source>
</evidence>
<keyword evidence="7" id="KW-0472">Membrane</keyword>
<dbReference type="Gene3D" id="3.50.50.60">
    <property type="entry name" value="FAD/NAD(P)-binding domain"/>
    <property type="match status" value="2"/>
</dbReference>
<evidence type="ECO:0000256" key="5">
    <source>
        <dbReference type="ARBA" id="ARBA00023002"/>
    </source>
</evidence>
<dbReference type="GO" id="GO:0043386">
    <property type="term" value="P:mycotoxin biosynthetic process"/>
    <property type="evidence" value="ECO:0007669"/>
    <property type="project" value="InterPro"/>
</dbReference>
<dbReference type="InterPro" id="IPR036188">
    <property type="entry name" value="FAD/NAD-bd_sf"/>
</dbReference>
<protein>
    <submittedName>
        <fullName evidence="8">Uncharacterized protein</fullName>
    </submittedName>
</protein>
<keyword evidence="4" id="KW-0521">NADP</keyword>
<dbReference type="OrthoDB" id="2915840at2759"/>
<comment type="similarity">
    <text evidence="1">Belongs to the FMO family.</text>
</comment>
<dbReference type="Pfam" id="PF11807">
    <property type="entry name" value="UstYa"/>
    <property type="match status" value="1"/>
</dbReference>
<dbReference type="SUPFAM" id="SSF51905">
    <property type="entry name" value="FAD/NAD(P)-binding domain"/>
    <property type="match status" value="2"/>
</dbReference>
<dbReference type="InterPro" id="IPR050346">
    <property type="entry name" value="FMO-like"/>
</dbReference>
<dbReference type="InterPro" id="IPR020946">
    <property type="entry name" value="Flavin_mOase-like"/>
</dbReference>
<dbReference type="PRINTS" id="PR00370">
    <property type="entry name" value="FMOXYGENASE"/>
</dbReference>
<dbReference type="PANTHER" id="PTHR23023">
    <property type="entry name" value="DIMETHYLANILINE MONOOXYGENASE"/>
    <property type="match status" value="1"/>
</dbReference>
<evidence type="ECO:0000256" key="7">
    <source>
        <dbReference type="SAM" id="Phobius"/>
    </source>
</evidence>
<keyword evidence="2" id="KW-0285">Flavoprotein</keyword>
<dbReference type="GO" id="GO:0004499">
    <property type="term" value="F:N,N-dimethylaniline monooxygenase activity"/>
    <property type="evidence" value="ECO:0007669"/>
    <property type="project" value="InterPro"/>
</dbReference>
<dbReference type="RefSeq" id="XP_035339670.1">
    <property type="nucleotide sequence ID" value="XM_035483777.1"/>
</dbReference>
<evidence type="ECO:0000256" key="3">
    <source>
        <dbReference type="ARBA" id="ARBA00022827"/>
    </source>
</evidence>
<keyword evidence="3" id="KW-0274">FAD</keyword>
<keyword evidence="5" id="KW-0560">Oxidoreductase</keyword>
<dbReference type="KEGG" id="trg:TRUGW13939_00570"/>
<keyword evidence="7" id="KW-0812">Transmembrane</keyword>
<dbReference type="Proteomes" id="UP000509510">
    <property type="component" value="Chromosome I"/>
</dbReference>
<name>A0A7H8QIW1_TALRU</name>
<keyword evidence="7" id="KW-1133">Transmembrane helix</keyword>
<dbReference type="GeneID" id="55988083"/>
<evidence type="ECO:0000256" key="2">
    <source>
        <dbReference type="ARBA" id="ARBA00022630"/>
    </source>
</evidence>
<dbReference type="EMBL" id="CP055898">
    <property type="protein sequence ID" value="QKX53491.1"/>
    <property type="molecule type" value="Genomic_DNA"/>
</dbReference>
<dbReference type="GO" id="GO:0050660">
    <property type="term" value="F:flavin adenine dinucleotide binding"/>
    <property type="evidence" value="ECO:0007669"/>
    <property type="project" value="InterPro"/>
</dbReference>
<dbReference type="GO" id="GO:0050661">
    <property type="term" value="F:NADP binding"/>
    <property type="evidence" value="ECO:0007669"/>
    <property type="project" value="InterPro"/>
</dbReference>
<evidence type="ECO:0000313" key="9">
    <source>
        <dbReference type="Proteomes" id="UP000509510"/>
    </source>
</evidence>
<accession>A0A7H8QIW1</accession>
<reference evidence="9" key="1">
    <citation type="submission" date="2020-06" db="EMBL/GenBank/DDBJ databases">
        <title>A chromosome-scale genome assembly of Talaromyces rugulosus W13939.</title>
        <authorList>
            <person name="Wang B."/>
            <person name="Guo L."/>
            <person name="Ye K."/>
            <person name="Wang L."/>
        </authorList>
    </citation>
    <scope>NUCLEOTIDE SEQUENCE [LARGE SCALE GENOMIC DNA]</scope>
    <source>
        <strain evidence="9">W13939</strain>
    </source>
</reference>
<proteinExistence type="inferred from homology"/>
<evidence type="ECO:0000313" key="8">
    <source>
        <dbReference type="EMBL" id="QKX53491.1"/>
    </source>
</evidence>
<feature type="transmembrane region" description="Helical" evidence="7">
    <location>
        <begin position="597"/>
        <end position="621"/>
    </location>
</feature>
<dbReference type="InterPro" id="IPR000960">
    <property type="entry name" value="Flavin_mOase"/>
</dbReference>
<dbReference type="Pfam" id="PF00743">
    <property type="entry name" value="FMO-like"/>
    <property type="match status" value="1"/>
</dbReference>
<dbReference type="AlphaFoldDB" id="A0A7H8QIW1"/>
<keyword evidence="9" id="KW-1185">Reference proteome</keyword>
<dbReference type="InterPro" id="IPR021765">
    <property type="entry name" value="UstYa-like"/>
</dbReference>
<evidence type="ECO:0000256" key="4">
    <source>
        <dbReference type="ARBA" id="ARBA00022857"/>
    </source>
</evidence>
<comment type="similarity">
    <text evidence="6">Belongs to the ustYa family.</text>
</comment>
<gene>
    <name evidence="8" type="ORF">TRUGW13939_00570</name>
</gene>